<name>A0A3B4C5P7_PYGNA</name>
<evidence type="ECO:0000256" key="1">
    <source>
        <dbReference type="SAM" id="MobiDB-lite"/>
    </source>
</evidence>
<dbReference type="Ensembl" id="ENSPNAT00000003965.2">
    <property type="protein sequence ID" value="ENSPNAP00000006211.1"/>
    <property type="gene ID" value="ENSPNAG00000002174.2"/>
</dbReference>
<keyword evidence="5" id="KW-1185">Reference proteome</keyword>
<reference evidence="4 5" key="1">
    <citation type="submission" date="2020-10" db="EMBL/GenBank/DDBJ databases">
        <title>Pygocentrus nattereri (red-bellied piranha) genome, fPygNat1, primary haplotype.</title>
        <authorList>
            <person name="Myers G."/>
            <person name="Meyer A."/>
            <person name="Karagic N."/>
            <person name="Pippel M."/>
            <person name="Winkler S."/>
            <person name="Tracey A."/>
            <person name="Wood J."/>
            <person name="Formenti G."/>
            <person name="Howe K."/>
            <person name="Fedrigo O."/>
            <person name="Jarvis E.D."/>
        </authorList>
    </citation>
    <scope>NUCLEOTIDE SEQUENCE [LARGE SCALE GENOMIC DNA]</scope>
</reference>
<protein>
    <recommendedName>
        <fullName evidence="3">GRAM domain-containing protein</fullName>
    </recommendedName>
</protein>
<dbReference type="AlphaFoldDB" id="A0A3B4C5P7"/>
<organism evidence="4 5">
    <name type="scientific">Pygocentrus nattereri</name>
    <name type="common">Red-bellied piranha</name>
    <dbReference type="NCBI Taxonomy" id="42514"/>
    <lineage>
        <taxon>Eukaryota</taxon>
        <taxon>Metazoa</taxon>
        <taxon>Chordata</taxon>
        <taxon>Craniata</taxon>
        <taxon>Vertebrata</taxon>
        <taxon>Euteleostomi</taxon>
        <taxon>Actinopterygii</taxon>
        <taxon>Neopterygii</taxon>
        <taxon>Teleostei</taxon>
        <taxon>Ostariophysi</taxon>
        <taxon>Characiformes</taxon>
        <taxon>Characoidei</taxon>
        <taxon>Pygocentrus</taxon>
    </lineage>
</organism>
<evidence type="ECO:0000313" key="4">
    <source>
        <dbReference type="Ensembl" id="ENSPNAP00000006211.1"/>
    </source>
</evidence>
<dbReference type="CDD" id="cd13220">
    <property type="entry name" value="PH-GRAM_GRAMDC"/>
    <property type="match status" value="1"/>
</dbReference>
<dbReference type="InterPro" id="IPR011993">
    <property type="entry name" value="PH-like_dom_sf"/>
</dbReference>
<reference evidence="4" key="2">
    <citation type="submission" date="2025-08" db="UniProtKB">
        <authorList>
            <consortium name="Ensembl"/>
        </authorList>
    </citation>
    <scope>IDENTIFICATION</scope>
</reference>
<sequence>MNGNKHFNRRFSLDSLGYSPDNGGLLGKTKGCKMRRSTDGTKGRGLDEAHLELLDISRDLHRSSSMQTTTIEEEGIDRIDGLFSRNSFKNHNKTFQKHFPEISETEELTLAFTCAIQKEVLYHGKMYVSEQHVCFHSSVLLKETKVVIHASAVQYVKKKNVARVVPNAIEILTNSGEKYLFVSLRNRDACFKLLQSLCPQLQTVSANSSHLMSSPVNSHELETDTISSHSSQEDSTDQRRFSNPEHDKSLGSTLSSLSVTDIPNGQATSSSTTRSSTSRDGHSTEEEETAAVSWVTMVTEKIKSFLSMSRTTNISKVFIIYLVLVALLLLTSGYIGLRIIALEEQLNTLGAMSEFSLQREYKKT</sequence>
<feature type="transmembrane region" description="Helical" evidence="2">
    <location>
        <begin position="318"/>
        <end position="337"/>
    </location>
</feature>
<dbReference type="STRING" id="42514.ENSPNAP00000006211"/>
<evidence type="ECO:0000259" key="3">
    <source>
        <dbReference type="SMART" id="SM00568"/>
    </source>
</evidence>
<reference evidence="4" key="3">
    <citation type="submission" date="2025-09" db="UniProtKB">
        <authorList>
            <consortium name="Ensembl"/>
        </authorList>
    </citation>
    <scope>IDENTIFICATION</scope>
</reference>
<dbReference type="Gene3D" id="2.30.29.30">
    <property type="entry name" value="Pleckstrin-homology domain (PH domain)/Phosphotyrosine-binding domain (PTB)"/>
    <property type="match status" value="1"/>
</dbReference>
<keyword evidence="2" id="KW-0812">Transmembrane</keyword>
<keyword evidence="2" id="KW-0472">Membrane</keyword>
<proteinExistence type="predicted"/>
<feature type="domain" description="GRAM" evidence="3">
    <location>
        <begin position="93"/>
        <end position="160"/>
    </location>
</feature>
<accession>A0A3B4C5P7</accession>
<dbReference type="OMA" id="WSSHHRE"/>
<dbReference type="InterPro" id="IPR052633">
    <property type="entry name" value="GRAM_domain_protein_2B"/>
</dbReference>
<keyword evidence="2" id="KW-1133">Transmembrane helix</keyword>
<dbReference type="PANTHER" id="PTHR46645:SF1">
    <property type="entry name" value="GRAM DOMAIN-CONTAINING PROTEIN"/>
    <property type="match status" value="1"/>
</dbReference>
<dbReference type="SMART" id="SM00568">
    <property type="entry name" value="GRAM"/>
    <property type="match status" value="1"/>
</dbReference>
<dbReference type="OrthoDB" id="2162691at2759"/>
<dbReference type="GeneID" id="108433069"/>
<evidence type="ECO:0000313" key="5">
    <source>
        <dbReference type="Proteomes" id="UP001501920"/>
    </source>
</evidence>
<dbReference type="InterPro" id="IPR004182">
    <property type="entry name" value="GRAM"/>
</dbReference>
<evidence type="ECO:0000256" key="2">
    <source>
        <dbReference type="SAM" id="Phobius"/>
    </source>
</evidence>
<feature type="region of interest" description="Disordered" evidence="1">
    <location>
        <begin position="209"/>
        <end position="290"/>
    </location>
</feature>
<dbReference type="Pfam" id="PF02893">
    <property type="entry name" value="GRAM"/>
    <property type="match status" value="1"/>
</dbReference>
<feature type="compositionally biased region" description="Basic and acidic residues" evidence="1">
    <location>
        <begin position="236"/>
        <end position="249"/>
    </location>
</feature>
<dbReference type="GeneTree" id="ENSGT00940000165115"/>
<dbReference type="Proteomes" id="UP001501920">
    <property type="component" value="Chromosome 19"/>
</dbReference>
<dbReference type="PANTHER" id="PTHR46645">
    <property type="entry name" value="GRAM DOMAIN-CONTAINING PROTEIN 2B-RELATED"/>
    <property type="match status" value="1"/>
</dbReference>
<dbReference type="RefSeq" id="XP_017562858.1">
    <property type="nucleotide sequence ID" value="XM_017707369.2"/>
</dbReference>